<keyword evidence="2" id="KW-0186">Copper</keyword>
<dbReference type="OrthoDB" id="6132182at2759"/>
<reference evidence="5" key="1">
    <citation type="submission" date="2020-11" db="EMBL/GenBank/DDBJ databases">
        <authorList>
            <consortium name="DOE Joint Genome Institute"/>
            <person name="Ahrendt S."/>
            <person name="Riley R."/>
            <person name="Andreopoulos W."/>
            <person name="LaButti K."/>
            <person name="Pangilinan J."/>
            <person name="Ruiz-duenas F.J."/>
            <person name="Barrasa J.M."/>
            <person name="Sanchez-Garcia M."/>
            <person name="Camarero S."/>
            <person name="Miyauchi S."/>
            <person name="Serrano A."/>
            <person name="Linde D."/>
            <person name="Babiker R."/>
            <person name="Drula E."/>
            <person name="Ayuso-Fernandez I."/>
            <person name="Pacheco R."/>
            <person name="Padilla G."/>
            <person name="Ferreira P."/>
            <person name="Barriuso J."/>
            <person name="Kellner H."/>
            <person name="Castanera R."/>
            <person name="Alfaro M."/>
            <person name="Ramirez L."/>
            <person name="Pisabarro A.G."/>
            <person name="Kuo A."/>
            <person name="Tritt A."/>
            <person name="Lipzen A."/>
            <person name="He G."/>
            <person name="Yan M."/>
            <person name="Ng V."/>
            <person name="Cullen D."/>
            <person name="Martin F."/>
            <person name="Rosso M.-N."/>
            <person name="Henrissat B."/>
            <person name="Hibbett D."/>
            <person name="Martinez A.T."/>
            <person name="Grigoriev I.V."/>
        </authorList>
    </citation>
    <scope>NUCLEOTIDE SEQUENCE</scope>
    <source>
        <strain evidence="5">AH 44721</strain>
    </source>
</reference>
<keyword evidence="6" id="KW-1185">Reference proteome</keyword>
<evidence type="ECO:0000313" key="6">
    <source>
        <dbReference type="Proteomes" id="UP000724874"/>
    </source>
</evidence>
<sequence>MLSTVPLVLSLLLFLQTPVKAFFNEQGDLNGRYYKGSRYRTCETLLERREWRTLNDVEKADYINAVKCLQSHPALDPPITQAQTRFDEFQAYHSHIANAVHTVGQFLPWHRLYLKNYDSALRSECGYTGTAPYWDWTQDAEANSNNSISRSPVWDPLTGFGGDGVPGTYTLPTDFDDDSRINPPSFVGCVPDGPFANYTLRIGPGLLNTDHCLVRGFNESAAQHLTSAAIANATKQQSFELFRIEVEGQPLTSDHRMHDGGHIAIGGEMSNFFSSPGDPMFYLHHANIDRIWWTWQQAVPSRLYEIAGPSSTVEPIYNVTLEYPLLMGSLGPTLQIRDIMDIHAEPSCYTYIRKPLSVDWDAFLRHS</sequence>
<feature type="signal peptide" evidence="3">
    <location>
        <begin position="1"/>
        <end position="21"/>
    </location>
</feature>
<evidence type="ECO:0000256" key="2">
    <source>
        <dbReference type="ARBA" id="ARBA00023008"/>
    </source>
</evidence>
<protein>
    <recommendedName>
        <fullName evidence="4">Tyrosinase copper-binding domain-containing protein</fullName>
    </recommendedName>
</protein>
<feature type="chain" id="PRO_5040461324" description="Tyrosinase copper-binding domain-containing protein" evidence="3">
    <location>
        <begin position="22"/>
        <end position="367"/>
    </location>
</feature>
<evidence type="ECO:0000256" key="3">
    <source>
        <dbReference type="SAM" id="SignalP"/>
    </source>
</evidence>
<dbReference type="GO" id="GO:0046872">
    <property type="term" value="F:metal ion binding"/>
    <property type="evidence" value="ECO:0007669"/>
    <property type="project" value="UniProtKB-KW"/>
</dbReference>
<dbReference type="SUPFAM" id="SSF48056">
    <property type="entry name" value="Di-copper centre-containing domain"/>
    <property type="match status" value="1"/>
</dbReference>
<accession>A0A9P5NQI8</accession>
<dbReference type="PRINTS" id="PR00092">
    <property type="entry name" value="TYROSINASE"/>
</dbReference>
<dbReference type="InterPro" id="IPR008922">
    <property type="entry name" value="Di-copper_centre_dom_sf"/>
</dbReference>
<dbReference type="AlphaFoldDB" id="A0A9P5NQI8"/>
<dbReference type="PANTHER" id="PTHR11474">
    <property type="entry name" value="TYROSINASE FAMILY MEMBER"/>
    <property type="match status" value="1"/>
</dbReference>
<evidence type="ECO:0000256" key="1">
    <source>
        <dbReference type="ARBA" id="ARBA00022723"/>
    </source>
</evidence>
<gene>
    <name evidence="5" type="ORF">CPB84DRAFT_1745537</name>
</gene>
<organism evidence="5 6">
    <name type="scientific">Gymnopilus junonius</name>
    <name type="common">Spectacular rustgill mushroom</name>
    <name type="synonym">Gymnopilus spectabilis subsp. junonius</name>
    <dbReference type="NCBI Taxonomy" id="109634"/>
    <lineage>
        <taxon>Eukaryota</taxon>
        <taxon>Fungi</taxon>
        <taxon>Dikarya</taxon>
        <taxon>Basidiomycota</taxon>
        <taxon>Agaricomycotina</taxon>
        <taxon>Agaricomycetes</taxon>
        <taxon>Agaricomycetidae</taxon>
        <taxon>Agaricales</taxon>
        <taxon>Agaricineae</taxon>
        <taxon>Hymenogastraceae</taxon>
        <taxon>Gymnopilus</taxon>
    </lineage>
</organism>
<dbReference type="Gene3D" id="1.10.1280.10">
    <property type="entry name" value="Di-copper center containing domain from catechol oxidase"/>
    <property type="match status" value="1"/>
</dbReference>
<comment type="caution">
    <text evidence="5">The sequence shown here is derived from an EMBL/GenBank/DDBJ whole genome shotgun (WGS) entry which is preliminary data.</text>
</comment>
<evidence type="ECO:0000259" key="4">
    <source>
        <dbReference type="PROSITE" id="PS00498"/>
    </source>
</evidence>
<dbReference type="Proteomes" id="UP000724874">
    <property type="component" value="Unassembled WGS sequence"/>
</dbReference>
<dbReference type="InterPro" id="IPR002227">
    <property type="entry name" value="Tyrosinase_Cu-bd"/>
</dbReference>
<feature type="domain" description="Tyrosinase copper-binding" evidence="4">
    <location>
        <begin position="278"/>
        <end position="289"/>
    </location>
</feature>
<evidence type="ECO:0000313" key="5">
    <source>
        <dbReference type="EMBL" id="KAF8905208.1"/>
    </source>
</evidence>
<name>A0A9P5NQI8_GYMJU</name>
<keyword evidence="1" id="KW-0479">Metal-binding</keyword>
<dbReference type="Pfam" id="PF00264">
    <property type="entry name" value="Tyrosinase"/>
    <property type="match status" value="1"/>
</dbReference>
<dbReference type="GO" id="GO:0016491">
    <property type="term" value="F:oxidoreductase activity"/>
    <property type="evidence" value="ECO:0007669"/>
    <property type="project" value="InterPro"/>
</dbReference>
<proteinExistence type="predicted"/>
<dbReference type="EMBL" id="JADNYJ010000023">
    <property type="protein sequence ID" value="KAF8905208.1"/>
    <property type="molecule type" value="Genomic_DNA"/>
</dbReference>
<dbReference type="PANTHER" id="PTHR11474:SF126">
    <property type="entry name" value="TYROSINASE-LIKE PROTEIN TYR-1-RELATED"/>
    <property type="match status" value="1"/>
</dbReference>
<keyword evidence="3" id="KW-0732">Signal</keyword>
<dbReference type="InterPro" id="IPR050316">
    <property type="entry name" value="Tyrosinase/Hemocyanin"/>
</dbReference>
<dbReference type="PROSITE" id="PS00498">
    <property type="entry name" value="TYROSINASE_2"/>
    <property type="match status" value="1"/>
</dbReference>